<reference evidence="1" key="1">
    <citation type="submission" date="2021-02" db="EMBL/GenBank/DDBJ databases">
        <authorList>
            <person name="Nowell W R."/>
        </authorList>
    </citation>
    <scope>NUCLEOTIDE SEQUENCE</scope>
</reference>
<dbReference type="AlphaFoldDB" id="A0A819MQT7"/>
<protein>
    <submittedName>
        <fullName evidence="1">Uncharacterized protein</fullName>
    </submittedName>
</protein>
<evidence type="ECO:0000313" key="1">
    <source>
        <dbReference type="EMBL" id="CAF3984085.1"/>
    </source>
</evidence>
<dbReference type="EMBL" id="CAJOBB010002615">
    <property type="protein sequence ID" value="CAF3984085.1"/>
    <property type="molecule type" value="Genomic_DNA"/>
</dbReference>
<dbReference type="Proteomes" id="UP000663868">
    <property type="component" value="Unassembled WGS sequence"/>
</dbReference>
<evidence type="ECO:0000313" key="2">
    <source>
        <dbReference type="Proteomes" id="UP000663868"/>
    </source>
</evidence>
<sequence length="80" mass="8636">MRVMMKNNGVRDDGGGVDGSPIELVLIPVVGSFVDDNNCEASGAIGVRDYILVVDLTKDHIATIEKFKDNCGLQVQIVEM</sequence>
<name>A0A819MQT7_9BILA</name>
<gene>
    <name evidence="1" type="ORF">KXQ929_LOCUS27515</name>
</gene>
<accession>A0A819MQT7</accession>
<comment type="caution">
    <text evidence="1">The sequence shown here is derived from an EMBL/GenBank/DDBJ whole genome shotgun (WGS) entry which is preliminary data.</text>
</comment>
<organism evidence="1 2">
    <name type="scientific">Adineta steineri</name>
    <dbReference type="NCBI Taxonomy" id="433720"/>
    <lineage>
        <taxon>Eukaryota</taxon>
        <taxon>Metazoa</taxon>
        <taxon>Spiralia</taxon>
        <taxon>Gnathifera</taxon>
        <taxon>Rotifera</taxon>
        <taxon>Eurotatoria</taxon>
        <taxon>Bdelloidea</taxon>
        <taxon>Adinetida</taxon>
        <taxon>Adinetidae</taxon>
        <taxon>Adineta</taxon>
    </lineage>
</organism>
<proteinExistence type="predicted"/>